<proteinExistence type="predicted"/>
<name>A0AAV4PJN0_9ARAC</name>
<evidence type="ECO:0000313" key="1">
    <source>
        <dbReference type="EMBL" id="GIX95981.1"/>
    </source>
</evidence>
<dbReference type="EMBL" id="BPLQ01002844">
    <property type="protein sequence ID" value="GIX95981.1"/>
    <property type="molecule type" value="Genomic_DNA"/>
</dbReference>
<reference evidence="1 2" key="1">
    <citation type="submission" date="2021-06" db="EMBL/GenBank/DDBJ databases">
        <title>Caerostris darwini draft genome.</title>
        <authorList>
            <person name="Kono N."/>
            <person name="Arakawa K."/>
        </authorList>
    </citation>
    <scope>NUCLEOTIDE SEQUENCE [LARGE SCALE GENOMIC DNA]</scope>
</reference>
<dbReference type="AlphaFoldDB" id="A0AAV4PJN0"/>
<organism evidence="1 2">
    <name type="scientific">Caerostris darwini</name>
    <dbReference type="NCBI Taxonomy" id="1538125"/>
    <lineage>
        <taxon>Eukaryota</taxon>
        <taxon>Metazoa</taxon>
        <taxon>Ecdysozoa</taxon>
        <taxon>Arthropoda</taxon>
        <taxon>Chelicerata</taxon>
        <taxon>Arachnida</taxon>
        <taxon>Araneae</taxon>
        <taxon>Araneomorphae</taxon>
        <taxon>Entelegynae</taxon>
        <taxon>Araneoidea</taxon>
        <taxon>Araneidae</taxon>
        <taxon>Caerostris</taxon>
    </lineage>
</organism>
<protein>
    <recommendedName>
        <fullName evidence="3">Reverse transcriptase</fullName>
    </recommendedName>
</protein>
<gene>
    <name evidence="1" type="ORF">CDAR_397281</name>
</gene>
<dbReference type="Proteomes" id="UP001054837">
    <property type="component" value="Unassembled WGS sequence"/>
</dbReference>
<comment type="caution">
    <text evidence="1">The sequence shown here is derived from an EMBL/GenBank/DDBJ whole genome shotgun (WGS) entry which is preliminary data.</text>
</comment>
<accession>A0AAV4PJN0</accession>
<evidence type="ECO:0000313" key="2">
    <source>
        <dbReference type="Proteomes" id="UP001054837"/>
    </source>
</evidence>
<keyword evidence="2" id="KW-1185">Reference proteome</keyword>
<sequence length="91" mass="10492">MLITGHGAIASYQARFFNKSPACGCGNPVEDRKHIIYECPQWDNVRRVYFPKNYLRSTLELLLHNQKSKTGLRTIMTHRLQASLQAIEESE</sequence>
<evidence type="ECO:0008006" key="3">
    <source>
        <dbReference type="Google" id="ProtNLM"/>
    </source>
</evidence>